<dbReference type="PANTHER" id="PTHR30535:SF36">
    <property type="entry name" value="HIGH-AFFINITY HEME UPTAKE SYSTEM PROTEIN ISDE"/>
    <property type="match status" value="1"/>
</dbReference>
<feature type="signal peptide" evidence="15">
    <location>
        <begin position="1"/>
        <end position="23"/>
    </location>
</feature>
<evidence type="ECO:0000256" key="14">
    <source>
        <dbReference type="ARBA" id="ARBA00031463"/>
    </source>
</evidence>
<evidence type="ECO:0000256" key="5">
    <source>
        <dbReference type="ARBA" id="ARBA00022475"/>
    </source>
</evidence>
<dbReference type="Gene3D" id="3.40.50.1980">
    <property type="entry name" value="Nitrogenase molybdenum iron protein domain"/>
    <property type="match status" value="2"/>
</dbReference>
<keyword evidence="6" id="KW-0349">Heme</keyword>
<dbReference type="EMBL" id="CP019655">
    <property type="protein sequence ID" value="AVF26534.1"/>
    <property type="molecule type" value="Genomic_DNA"/>
</dbReference>
<dbReference type="PANTHER" id="PTHR30535">
    <property type="entry name" value="VITAMIN B12-BINDING PROTEIN"/>
    <property type="match status" value="1"/>
</dbReference>
<dbReference type="PROSITE" id="PS51257">
    <property type="entry name" value="PROKAR_LIPOPROTEIN"/>
    <property type="match status" value="1"/>
</dbReference>
<dbReference type="STRING" id="147375.BXP28_05405"/>
<dbReference type="InterPro" id="IPR002491">
    <property type="entry name" value="ABC_transptr_periplasmic_BD"/>
</dbReference>
<evidence type="ECO:0000256" key="8">
    <source>
        <dbReference type="ARBA" id="ARBA00022729"/>
    </source>
</evidence>
<keyword evidence="7" id="KW-0479">Metal-binding</keyword>
<dbReference type="InterPro" id="IPR050902">
    <property type="entry name" value="ABC_Transporter_SBP"/>
</dbReference>
<evidence type="ECO:0000259" key="16">
    <source>
        <dbReference type="PROSITE" id="PS50983"/>
    </source>
</evidence>
<evidence type="ECO:0000256" key="6">
    <source>
        <dbReference type="ARBA" id="ARBA00022617"/>
    </source>
</evidence>
<evidence type="ECO:0000256" key="1">
    <source>
        <dbReference type="ARBA" id="ARBA00001970"/>
    </source>
</evidence>
<dbReference type="SUPFAM" id="SSF53807">
    <property type="entry name" value="Helical backbone' metal receptor"/>
    <property type="match status" value="1"/>
</dbReference>
<dbReference type="GO" id="GO:0046872">
    <property type="term" value="F:metal ion binding"/>
    <property type="evidence" value="ECO:0007669"/>
    <property type="project" value="UniProtKB-KW"/>
</dbReference>
<evidence type="ECO:0000256" key="13">
    <source>
        <dbReference type="ARBA" id="ARBA00031148"/>
    </source>
</evidence>
<dbReference type="GO" id="GO:0016020">
    <property type="term" value="C:membrane"/>
    <property type="evidence" value="ECO:0007669"/>
    <property type="project" value="InterPro"/>
</dbReference>
<protein>
    <recommendedName>
        <fullName evidence="3">High-affinity heme uptake system protein IsdE</fullName>
    </recommendedName>
    <alternativeName>
        <fullName evidence="14">Iron-regulated surface determinant protein E</fullName>
    </alternativeName>
    <alternativeName>
        <fullName evidence="13">Staphylococcal iron-regulated protein F</fullName>
    </alternativeName>
</protein>
<evidence type="ECO:0000256" key="9">
    <source>
        <dbReference type="ARBA" id="ARBA00023004"/>
    </source>
</evidence>
<dbReference type="GO" id="GO:0015886">
    <property type="term" value="P:heme transport"/>
    <property type="evidence" value="ECO:0007669"/>
    <property type="project" value="InterPro"/>
</dbReference>
<evidence type="ECO:0000313" key="17">
    <source>
        <dbReference type="EMBL" id="AVF26534.1"/>
    </source>
</evidence>
<keyword evidence="9" id="KW-0408">Iron</keyword>
<dbReference type="FunFam" id="3.40.50.1980:FF:000022">
    <property type="entry name" value="Heme ABC transporter substrate-binding protein IsdE"/>
    <property type="match status" value="1"/>
</dbReference>
<evidence type="ECO:0000256" key="3">
    <source>
        <dbReference type="ARBA" id="ARBA00015862"/>
    </source>
</evidence>
<evidence type="ECO:0000256" key="7">
    <source>
        <dbReference type="ARBA" id="ARBA00022723"/>
    </source>
</evidence>
<keyword evidence="5" id="KW-1003">Cell membrane</keyword>
<dbReference type="GO" id="GO:0071281">
    <property type="term" value="P:cellular response to iron ion"/>
    <property type="evidence" value="ECO:0007669"/>
    <property type="project" value="TreeGrafter"/>
</dbReference>
<dbReference type="Proteomes" id="UP000239833">
    <property type="component" value="Chromosome"/>
</dbReference>
<keyword evidence="11" id="KW-0564">Palmitate</keyword>
<organism evidence="17 18">
    <name type="scientific">Paenibacillus larvae subsp. larvae</name>
    <dbReference type="NCBI Taxonomy" id="147375"/>
    <lineage>
        <taxon>Bacteria</taxon>
        <taxon>Bacillati</taxon>
        <taxon>Bacillota</taxon>
        <taxon>Bacilli</taxon>
        <taxon>Bacillales</taxon>
        <taxon>Paenibacillaceae</taxon>
        <taxon>Paenibacillus</taxon>
    </lineage>
</organism>
<dbReference type="GO" id="GO:0020037">
    <property type="term" value="F:heme binding"/>
    <property type="evidence" value="ECO:0007669"/>
    <property type="project" value="InterPro"/>
</dbReference>
<dbReference type="PROSITE" id="PS50983">
    <property type="entry name" value="FE_B12_PBP"/>
    <property type="match status" value="1"/>
</dbReference>
<name>A0A2L1U0V0_9BACL</name>
<sequence length="302" mass="34157" precursor="true">MINRRYLCARVYKTFLIAFVCVAGITGCSPSPEPTTRADSAKENIDRHRIVSTTVALTEIMDKLELDLAGIPTSYKKLPERYSGVKEVGNPMKPDMEVIKMLKPTDILSVTTLQYDLDPLFRQSGQDVTFVNLESLEDMKNSILELGRKYGRNEQAQKIVEQFDAKVAGIQKQTERKKRPKVLILLGIPGSYLVATEHSYIGDLVRILGGQNVIQGQKVEFLASNTEFLQQANPDIILRAAHGMPEEVVKMFDKEFKENDIWKHFNAVKQNRVYDLEERLFGTTGNLEVSEALDTLAKMLYP</sequence>
<dbReference type="InterPro" id="IPR019957">
    <property type="entry name" value="ABC_transptr_haem-bd_IsdE"/>
</dbReference>
<evidence type="ECO:0000256" key="11">
    <source>
        <dbReference type="ARBA" id="ARBA00023139"/>
    </source>
</evidence>
<evidence type="ECO:0000256" key="10">
    <source>
        <dbReference type="ARBA" id="ARBA00023136"/>
    </source>
</evidence>
<keyword evidence="12" id="KW-0449">Lipoprotein</keyword>
<dbReference type="AlphaFoldDB" id="A0A2L1U0V0"/>
<proteinExistence type="inferred from homology"/>
<keyword evidence="10" id="KW-0472">Membrane</keyword>
<evidence type="ECO:0000256" key="15">
    <source>
        <dbReference type="SAM" id="SignalP"/>
    </source>
</evidence>
<accession>A0A2L1U0V0</accession>
<evidence type="ECO:0000313" key="18">
    <source>
        <dbReference type="Proteomes" id="UP000239833"/>
    </source>
</evidence>
<feature type="domain" description="Fe/B12 periplasmic-binding" evidence="16">
    <location>
        <begin position="49"/>
        <end position="302"/>
    </location>
</feature>
<reference evidence="18" key="1">
    <citation type="submission" date="2017-02" db="EMBL/GenBank/DDBJ databases">
        <title>Delineation of Paenibacillus larvae strains originating from foulbrood outbreaks.</title>
        <authorList>
            <person name="Beims H."/>
            <person name="Bunk B."/>
            <person name="Sproeer C."/>
            <person name="Mohr K.I."/>
            <person name="Pradella S."/>
            <person name="Guenther G."/>
            <person name="Rohde M."/>
            <person name="von der Ohe W."/>
            <person name="Steinert M."/>
        </authorList>
    </citation>
    <scope>NUCLEOTIDE SEQUENCE [LARGE SCALE GENOMIC DNA]</scope>
    <source>
        <strain evidence="18">Eric_III</strain>
    </source>
</reference>
<gene>
    <name evidence="17" type="ORF">ERICIII_02376</name>
</gene>
<keyword evidence="4" id="KW-0813">Transport</keyword>
<keyword evidence="8 15" id="KW-0732">Signal</keyword>
<evidence type="ECO:0000256" key="2">
    <source>
        <dbReference type="ARBA" id="ARBA00008814"/>
    </source>
</evidence>
<comment type="cofactor">
    <cofactor evidence="1">
        <name>heme b</name>
        <dbReference type="ChEBI" id="CHEBI:60344"/>
    </cofactor>
</comment>
<evidence type="ECO:0000256" key="12">
    <source>
        <dbReference type="ARBA" id="ARBA00023288"/>
    </source>
</evidence>
<evidence type="ECO:0000256" key="4">
    <source>
        <dbReference type="ARBA" id="ARBA00022448"/>
    </source>
</evidence>
<comment type="similarity">
    <text evidence="2">Belongs to the bacterial solute-binding protein 8 family.</text>
</comment>
<dbReference type="Pfam" id="PF01497">
    <property type="entry name" value="Peripla_BP_2"/>
    <property type="match status" value="1"/>
</dbReference>
<feature type="chain" id="PRO_5039025893" description="High-affinity heme uptake system protein IsdE" evidence="15">
    <location>
        <begin position="24"/>
        <end position="302"/>
    </location>
</feature>
<dbReference type="NCBIfam" id="TIGR03659">
    <property type="entry name" value="IsdE"/>
    <property type="match status" value="1"/>
</dbReference>